<dbReference type="Proteomes" id="UP000520814">
    <property type="component" value="Unassembled WGS sequence"/>
</dbReference>
<comment type="similarity">
    <text evidence="2 5">Belongs to the DegT/DnrJ/EryC1 family.</text>
</comment>
<keyword evidence="7" id="KW-1185">Reference proteome</keyword>
<dbReference type="AlphaFoldDB" id="A0A7W9W5A2"/>
<dbReference type="InterPro" id="IPR015421">
    <property type="entry name" value="PyrdxlP-dep_Trfase_major"/>
</dbReference>
<evidence type="ECO:0000256" key="4">
    <source>
        <dbReference type="PIRSR" id="PIRSR000390-2"/>
    </source>
</evidence>
<evidence type="ECO:0000256" key="3">
    <source>
        <dbReference type="PIRSR" id="PIRSR000390-1"/>
    </source>
</evidence>
<dbReference type="InterPro" id="IPR015422">
    <property type="entry name" value="PyrdxlP-dep_Trfase_small"/>
</dbReference>
<dbReference type="RefSeq" id="WP_184194778.1">
    <property type="nucleotide sequence ID" value="NZ_JACHGW010000002.1"/>
</dbReference>
<dbReference type="InterPro" id="IPR015424">
    <property type="entry name" value="PyrdxlP-dep_Trfase"/>
</dbReference>
<dbReference type="InterPro" id="IPR000653">
    <property type="entry name" value="DegT/StrS_aminotransferase"/>
</dbReference>
<evidence type="ECO:0000256" key="2">
    <source>
        <dbReference type="ARBA" id="ARBA00037999"/>
    </source>
</evidence>
<feature type="active site" description="Proton acceptor" evidence="3">
    <location>
        <position position="182"/>
    </location>
</feature>
<proteinExistence type="inferred from homology"/>
<dbReference type="SUPFAM" id="SSF53383">
    <property type="entry name" value="PLP-dependent transferases"/>
    <property type="match status" value="1"/>
</dbReference>
<reference evidence="6 7" key="1">
    <citation type="submission" date="2020-08" db="EMBL/GenBank/DDBJ databases">
        <title>Genomic Encyclopedia of Type Strains, Phase IV (KMG-IV): sequencing the most valuable type-strain genomes for metagenomic binning, comparative biology and taxonomic classification.</title>
        <authorList>
            <person name="Goeker M."/>
        </authorList>
    </citation>
    <scope>NUCLEOTIDE SEQUENCE [LARGE SCALE GENOMIC DNA]</scope>
    <source>
        <strain evidence="6 7">DSM 23562</strain>
    </source>
</reference>
<dbReference type="Gene3D" id="3.90.1150.10">
    <property type="entry name" value="Aspartate Aminotransferase, domain 1"/>
    <property type="match status" value="1"/>
</dbReference>
<evidence type="ECO:0000313" key="7">
    <source>
        <dbReference type="Proteomes" id="UP000520814"/>
    </source>
</evidence>
<organism evidence="6 7">
    <name type="scientific">Armatimonas rosea</name>
    <dbReference type="NCBI Taxonomy" id="685828"/>
    <lineage>
        <taxon>Bacteria</taxon>
        <taxon>Bacillati</taxon>
        <taxon>Armatimonadota</taxon>
        <taxon>Armatimonadia</taxon>
        <taxon>Armatimonadales</taxon>
        <taxon>Armatimonadaceae</taxon>
        <taxon>Armatimonas</taxon>
    </lineage>
</organism>
<evidence type="ECO:0000313" key="6">
    <source>
        <dbReference type="EMBL" id="MBB6050224.1"/>
    </source>
</evidence>
<dbReference type="PANTHER" id="PTHR30244">
    <property type="entry name" value="TRANSAMINASE"/>
    <property type="match status" value="1"/>
</dbReference>
<accession>A0A7W9W5A2</accession>
<protein>
    <submittedName>
        <fullName evidence="6">dTDP-4-amino-4,6-dideoxygalactose transaminase</fullName>
    </submittedName>
</protein>
<dbReference type="CDD" id="cd00616">
    <property type="entry name" value="AHBA_syn"/>
    <property type="match status" value="1"/>
</dbReference>
<dbReference type="PANTHER" id="PTHR30244:SF36">
    <property type="entry name" value="3-OXO-GLUCOSE-6-PHOSPHATE:GLUTAMATE AMINOTRANSFERASE"/>
    <property type="match status" value="1"/>
</dbReference>
<dbReference type="Pfam" id="PF01041">
    <property type="entry name" value="DegT_DnrJ_EryC1"/>
    <property type="match status" value="1"/>
</dbReference>
<gene>
    <name evidence="6" type="ORF">HNQ39_002015</name>
</gene>
<dbReference type="GO" id="GO:0008483">
    <property type="term" value="F:transaminase activity"/>
    <property type="evidence" value="ECO:0007669"/>
    <property type="project" value="TreeGrafter"/>
</dbReference>
<dbReference type="PIRSF" id="PIRSF000390">
    <property type="entry name" value="PLP_StrS"/>
    <property type="match status" value="1"/>
</dbReference>
<dbReference type="Gene3D" id="3.40.640.10">
    <property type="entry name" value="Type I PLP-dependent aspartate aminotransferase-like (Major domain)"/>
    <property type="match status" value="1"/>
</dbReference>
<keyword evidence="1 4" id="KW-0663">Pyridoxal phosphate</keyword>
<evidence type="ECO:0000256" key="1">
    <source>
        <dbReference type="ARBA" id="ARBA00022898"/>
    </source>
</evidence>
<dbReference type="GO" id="GO:0030170">
    <property type="term" value="F:pyridoxal phosphate binding"/>
    <property type="evidence" value="ECO:0007669"/>
    <property type="project" value="TreeGrafter"/>
</dbReference>
<feature type="modified residue" description="N6-(pyridoxal phosphate)lysine" evidence="4">
    <location>
        <position position="182"/>
    </location>
</feature>
<dbReference type="GO" id="GO:0000271">
    <property type="term" value="P:polysaccharide biosynthetic process"/>
    <property type="evidence" value="ECO:0007669"/>
    <property type="project" value="TreeGrafter"/>
</dbReference>
<dbReference type="EMBL" id="JACHGW010000002">
    <property type="protein sequence ID" value="MBB6050224.1"/>
    <property type="molecule type" value="Genomic_DNA"/>
</dbReference>
<name>A0A7W9W5A2_ARMRO</name>
<sequence length="367" mass="38801">MTVPMADLPAQYTALKPELDAAIARVMSTGGFILGPTVTACETQVAALCGAKHGIGVGNGTDALLLSLMALGIGPGDEVITPPFTFVATVETVVLLGATPVFADIDPVHFTLDPADVARKLTPRTKAIVPVHLFGQLADMEGLRAFGLPLIGDGAQAIGAAQHGQEVAQWSELTTLSFYPTKNLGAAGDGGMILTNDDALAARLRLLHFHGSGGKYDYHLVGVCSRLDALQAAILNVKLPHLATWNEARRTNAAFYDQALADIEGLVLPKTRAGNVHTFHQYTVRVPNGTRAPLKAFLAERGIATGIFYPVALHLAPAYAERFGGKLGDHPESERACEEVLSLPIFPELSEAQRVSVVESIHAFFGG</sequence>
<comment type="caution">
    <text evidence="6">The sequence shown here is derived from an EMBL/GenBank/DDBJ whole genome shotgun (WGS) entry which is preliminary data.</text>
</comment>
<evidence type="ECO:0000256" key="5">
    <source>
        <dbReference type="RuleBase" id="RU004508"/>
    </source>
</evidence>